<dbReference type="RefSeq" id="XP_066629720.1">
    <property type="nucleotide sequence ID" value="XM_066780491.1"/>
</dbReference>
<feature type="region of interest" description="Disordered" evidence="1">
    <location>
        <begin position="89"/>
        <end position="132"/>
    </location>
</feature>
<sequence>MEQQKKQRDDADADYDDGDDDDDEGDMRLNNFMEMGHEDLARLTYFMWKVAVVGFSREERAVMLERVKKMQGKLAAGERAGEVLKKIVKEGFEEDEGDEEEDEGYEEEGEEEDDGEEEEDEGEDEEEEGEVDARWTYKRIENWVSRLRPHFLNITQRIPQLRMVGLTIDFEADFESLDTNDAATSTYCYGKSKEAVPVSETCAERSGASGKGLKKLIFDITAYKTGITRSGGDDYCH</sequence>
<organism evidence="2 3">
    <name type="scientific">Diplodia seriata</name>
    <dbReference type="NCBI Taxonomy" id="420778"/>
    <lineage>
        <taxon>Eukaryota</taxon>
        <taxon>Fungi</taxon>
        <taxon>Dikarya</taxon>
        <taxon>Ascomycota</taxon>
        <taxon>Pezizomycotina</taxon>
        <taxon>Dothideomycetes</taxon>
        <taxon>Dothideomycetes incertae sedis</taxon>
        <taxon>Botryosphaeriales</taxon>
        <taxon>Botryosphaeriaceae</taxon>
        <taxon>Diplodia</taxon>
    </lineage>
</organism>
<gene>
    <name evidence="2" type="ORF">SLS55_009087</name>
</gene>
<feature type="compositionally biased region" description="Acidic residues" evidence="1">
    <location>
        <begin position="11"/>
        <end position="25"/>
    </location>
</feature>
<name>A0ABR3C7U9_9PEZI</name>
<keyword evidence="3" id="KW-1185">Reference proteome</keyword>
<proteinExistence type="predicted"/>
<dbReference type="GeneID" id="92013172"/>
<feature type="region of interest" description="Disordered" evidence="1">
    <location>
        <begin position="1"/>
        <end position="28"/>
    </location>
</feature>
<evidence type="ECO:0000313" key="2">
    <source>
        <dbReference type="EMBL" id="KAL0256691.1"/>
    </source>
</evidence>
<evidence type="ECO:0000256" key="1">
    <source>
        <dbReference type="SAM" id="MobiDB-lite"/>
    </source>
</evidence>
<accession>A0ABR3C7U9</accession>
<protein>
    <submittedName>
        <fullName evidence="2">Uncharacterized protein</fullName>
    </submittedName>
</protein>
<feature type="compositionally biased region" description="Basic and acidic residues" evidence="1">
    <location>
        <begin position="1"/>
        <end position="10"/>
    </location>
</feature>
<reference evidence="2 3" key="1">
    <citation type="submission" date="2024-02" db="EMBL/GenBank/DDBJ databases">
        <title>De novo assembly and annotation of 12 fungi associated with fruit tree decline syndrome in Ontario, Canada.</title>
        <authorList>
            <person name="Sulman M."/>
            <person name="Ellouze W."/>
            <person name="Ilyukhin E."/>
        </authorList>
    </citation>
    <scope>NUCLEOTIDE SEQUENCE [LARGE SCALE GENOMIC DNA]</scope>
    <source>
        <strain evidence="2 3">FDS-637</strain>
    </source>
</reference>
<dbReference type="EMBL" id="JAJVCZ030000009">
    <property type="protein sequence ID" value="KAL0256691.1"/>
    <property type="molecule type" value="Genomic_DNA"/>
</dbReference>
<feature type="compositionally biased region" description="Acidic residues" evidence="1">
    <location>
        <begin position="92"/>
        <end position="130"/>
    </location>
</feature>
<dbReference type="Proteomes" id="UP001430584">
    <property type="component" value="Unassembled WGS sequence"/>
</dbReference>
<evidence type="ECO:0000313" key="3">
    <source>
        <dbReference type="Proteomes" id="UP001430584"/>
    </source>
</evidence>
<comment type="caution">
    <text evidence="2">The sequence shown here is derived from an EMBL/GenBank/DDBJ whole genome shotgun (WGS) entry which is preliminary data.</text>
</comment>